<gene>
    <name evidence="2" type="ORF">D9757_001806</name>
</gene>
<keyword evidence="3" id="KW-1185">Reference proteome</keyword>
<name>A0A8H5MF53_9AGAR</name>
<feature type="compositionally biased region" description="Polar residues" evidence="1">
    <location>
        <begin position="177"/>
        <end position="186"/>
    </location>
</feature>
<proteinExistence type="predicted"/>
<organism evidence="2 3">
    <name type="scientific">Collybiopsis confluens</name>
    <dbReference type="NCBI Taxonomy" id="2823264"/>
    <lineage>
        <taxon>Eukaryota</taxon>
        <taxon>Fungi</taxon>
        <taxon>Dikarya</taxon>
        <taxon>Basidiomycota</taxon>
        <taxon>Agaricomycotina</taxon>
        <taxon>Agaricomycetes</taxon>
        <taxon>Agaricomycetidae</taxon>
        <taxon>Agaricales</taxon>
        <taxon>Marasmiineae</taxon>
        <taxon>Omphalotaceae</taxon>
        <taxon>Collybiopsis</taxon>
    </lineage>
</organism>
<sequence length="254" mass="27900">MSTPYRFFQAFEDSKERNESTPQNFSDSPKDFLVAHDFSQANYDNDINGSWSYDGYSPCVIGTQNDFRHDALTPASPNQVYSHASGGASYYNDHSMPFALGEAMYTSSSIPVPISPSSANATNTDYFESNNYGSAYPNPRPQPIIITDIPCPESERLSHLSAITTDSPSPYSPFPLTPSSAAGSDQPQALVYQPNQAFELGVSDFSMDALAPSFKLIVATEKVREQAEKKRKGKAKFFCNFCGADFTARHNLTS</sequence>
<dbReference type="AlphaFoldDB" id="A0A8H5MF53"/>
<dbReference type="EMBL" id="JAACJN010000008">
    <property type="protein sequence ID" value="KAF5391733.1"/>
    <property type="molecule type" value="Genomic_DNA"/>
</dbReference>
<dbReference type="Proteomes" id="UP000518752">
    <property type="component" value="Unassembled WGS sequence"/>
</dbReference>
<evidence type="ECO:0000313" key="2">
    <source>
        <dbReference type="EMBL" id="KAF5391733.1"/>
    </source>
</evidence>
<evidence type="ECO:0000256" key="1">
    <source>
        <dbReference type="SAM" id="MobiDB-lite"/>
    </source>
</evidence>
<evidence type="ECO:0000313" key="3">
    <source>
        <dbReference type="Proteomes" id="UP000518752"/>
    </source>
</evidence>
<dbReference type="OrthoDB" id="3437960at2759"/>
<comment type="caution">
    <text evidence="2">The sequence shown here is derived from an EMBL/GenBank/DDBJ whole genome shotgun (WGS) entry which is preliminary data.</text>
</comment>
<feature type="region of interest" description="Disordered" evidence="1">
    <location>
        <begin position="164"/>
        <end position="186"/>
    </location>
</feature>
<protein>
    <submittedName>
        <fullName evidence="2">Uncharacterized protein</fullName>
    </submittedName>
</protein>
<reference evidence="2 3" key="1">
    <citation type="journal article" date="2020" name="ISME J.">
        <title>Uncovering the hidden diversity of litter-decomposition mechanisms in mushroom-forming fungi.</title>
        <authorList>
            <person name="Floudas D."/>
            <person name="Bentzer J."/>
            <person name="Ahren D."/>
            <person name="Johansson T."/>
            <person name="Persson P."/>
            <person name="Tunlid A."/>
        </authorList>
    </citation>
    <scope>NUCLEOTIDE SEQUENCE [LARGE SCALE GENOMIC DNA]</scope>
    <source>
        <strain evidence="2 3">CBS 406.79</strain>
    </source>
</reference>
<accession>A0A8H5MF53</accession>